<dbReference type="OrthoDB" id="671242at2759"/>
<dbReference type="AlphaFoldDB" id="A0A2K2CEY5"/>
<dbReference type="GO" id="GO:0006887">
    <property type="term" value="P:exocytosis"/>
    <property type="evidence" value="ECO:0000318"/>
    <property type="project" value="GO_Central"/>
</dbReference>
<evidence type="ECO:0000259" key="5">
    <source>
        <dbReference type="Pfam" id="PF03081"/>
    </source>
</evidence>
<comment type="function">
    <text evidence="3">Component of the exocyst complex.</text>
</comment>
<dbReference type="KEGG" id="bdi:100826506"/>
<evidence type="ECO:0000256" key="4">
    <source>
        <dbReference type="SAM" id="MobiDB-lite"/>
    </source>
</evidence>
<dbReference type="STRING" id="15368.A0A2K2CEY5"/>
<keyword evidence="3" id="KW-0268">Exocytosis</keyword>
<dbReference type="Gramene" id="PNT60590">
    <property type="protein sequence ID" value="PNT60590"/>
    <property type="gene ID" value="BRADI_5g01926v3"/>
</dbReference>
<keyword evidence="8" id="KW-1185">Reference proteome</keyword>
<evidence type="ECO:0000256" key="1">
    <source>
        <dbReference type="ARBA" id="ARBA00006756"/>
    </source>
</evidence>
<dbReference type="Pfam" id="PF03081">
    <property type="entry name" value="Exo70_C"/>
    <property type="match status" value="1"/>
</dbReference>
<dbReference type="GO" id="GO:0005546">
    <property type="term" value="F:phosphatidylinositol-4,5-bisphosphate binding"/>
    <property type="evidence" value="ECO:0007669"/>
    <property type="project" value="InterPro"/>
</dbReference>
<dbReference type="InterPro" id="IPR046364">
    <property type="entry name" value="Exo70_C"/>
</dbReference>
<gene>
    <name evidence="7" type="primary">LOC100826506</name>
    <name evidence="6" type="ORF">BRADI_5g01926v3</name>
</gene>
<comment type="similarity">
    <text evidence="1 3">Belongs to the EXO70 family.</text>
</comment>
<dbReference type="PANTHER" id="PTHR12542:SF160">
    <property type="entry name" value="EXOCYST SUBUNIT EXO70 FAMILY PROTEIN"/>
    <property type="match status" value="1"/>
</dbReference>
<dbReference type="GeneID" id="100826506"/>
<dbReference type="InterPro" id="IPR004140">
    <property type="entry name" value="Exo70"/>
</dbReference>
<proteinExistence type="inferred from homology"/>
<reference evidence="6" key="2">
    <citation type="submission" date="2017-06" db="EMBL/GenBank/DDBJ databases">
        <title>WGS assembly of Brachypodium distachyon.</title>
        <authorList>
            <consortium name="The International Brachypodium Initiative"/>
            <person name="Lucas S."/>
            <person name="Harmon-Smith M."/>
            <person name="Lail K."/>
            <person name="Tice H."/>
            <person name="Grimwood J."/>
            <person name="Bruce D."/>
            <person name="Barry K."/>
            <person name="Shu S."/>
            <person name="Lindquist E."/>
            <person name="Wang M."/>
            <person name="Pitluck S."/>
            <person name="Vogel J.P."/>
            <person name="Garvin D.F."/>
            <person name="Mockler T.C."/>
            <person name="Schmutz J."/>
            <person name="Rokhsar D."/>
            <person name="Bevan M.W."/>
        </authorList>
    </citation>
    <scope>NUCLEOTIDE SEQUENCE</scope>
    <source>
        <strain evidence="6">Bd21</strain>
    </source>
</reference>
<accession>A0A2K2CEY5</accession>
<dbReference type="Gene3D" id="1.20.1280.170">
    <property type="entry name" value="Exocyst complex component Exo70"/>
    <property type="match status" value="1"/>
</dbReference>
<dbReference type="ExpressionAtlas" id="A0A2K2CEY5">
    <property type="expression patterns" value="baseline"/>
</dbReference>
<keyword evidence="3" id="KW-0653">Protein transport</keyword>
<dbReference type="Proteomes" id="UP000008810">
    <property type="component" value="Chromosome 5"/>
</dbReference>
<sequence>MRSFYSLALTLRRPPVDGAHQIRQTPPGRIPSFLDLTQVDAVTAAIRAAITRGARPIPSLGPRQSDLSGDDDDDESGHPTDQHLWYPPIQSLQVGDARLFVSGSTERLRELVRRLPDPTLRWSAVRDALEDDGLYRLSDVLENPWILKAGTDTFTGPCELTNESTMIWVTKLKTTTKLVHLSKQEIYEQNWESCEELKEECFAEVAGQCLQQLLVVACSFSDARWSDGHISQQLTVFDAIVDVLFNIQDLHFNRSGEIAGIANKMVNAFEGVILGTSNDIHGSNESTIHPATDVLIQVLDFFRRNRDMVQPILESGGYNTDPCFDMFNYWLSKLKESAEIMFVEKGQRYIFILNNIYFVFQEKCRPGLLLPNVVGNFDSLIRQYIKSYLDECWVALLIYLDGEYLKKLRRASLDKFTEEFFSICDRQMTWKVRTELKMEMRKEIVKLIVPKYGNFFKALLANPSPRWPSRFKVMWPAKSQKPVYTDRQLEQIIMELFER</sequence>
<dbReference type="EMBL" id="CM000884">
    <property type="protein sequence ID" value="PNT60590.1"/>
    <property type="molecule type" value="Genomic_DNA"/>
</dbReference>
<name>A0A2K2CEY5_BRADI</name>
<dbReference type="EnsemblPlants" id="PNT60590">
    <property type="protein sequence ID" value="PNT60590"/>
    <property type="gene ID" value="BRADI_5g01926v3"/>
</dbReference>
<dbReference type="GO" id="GO:0000145">
    <property type="term" value="C:exocyst"/>
    <property type="evidence" value="ECO:0000318"/>
    <property type="project" value="GO_Central"/>
</dbReference>
<organism evidence="6">
    <name type="scientific">Brachypodium distachyon</name>
    <name type="common">Purple false brome</name>
    <name type="synonym">Trachynia distachya</name>
    <dbReference type="NCBI Taxonomy" id="15368"/>
    <lineage>
        <taxon>Eukaryota</taxon>
        <taxon>Viridiplantae</taxon>
        <taxon>Streptophyta</taxon>
        <taxon>Embryophyta</taxon>
        <taxon>Tracheophyta</taxon>
        <taxon>Spermatophyta</taxon>
        <taxon>Magnoliopsida</taxon>
        <taxon>Liliopsida</taxon>
        <taxon>Poales</taxon>
        <taxon>Poaceae</taxon>
        <taxon>BOP clade</taxon>
        <taxon>Pooideae</taxon>
        <taxon>Stipodae</taxon>
        <taxon>Brachypodieae</taxon>
        <taxon>Brachypodium</taxon>
    </lineage>
</organism>
<dbReference type="PANTHER" id="PTHR12542">
    <property type="entry name" value="EXOCYST COMPLEX PROTEIN EXO70"/>
    <property type="match status" value="1"/>
</dbReference>
<reference evidence="6 7" key="1">
    <citation type="journal article" date="2010" name="Nature">
        <title>Genome sequencing and analysis of the model grass Brachypodium distachyon.</title>
        <authorList>
            <consortium name="International Brachypodium Initiative"/>
        </authorList>
    </citation>
    <scope>NUCLEOTIDE SEQUENCE [LARGE SCALE GENOMIC DNA]</scope>
    <source>
        <strain evidence="6 7">Bd21</strain>
    </source>
</reference>
<dbReference type="FunCoup" id="A0A2K2CEY5">
    <property type="interactions" value="251"/>
</dbReference>
<feature type="domain" description="Exocyst complex subunit Exo70 C-terminal" evidence="5">
    <location>
        <begin position="168"/>
        <end position="458"/>
    </location>
</feature>
<evidence type="ECO:0000256" key="3">
    <source>
        <dbReference type="RuleBase" id="RU365026"/>
    </source>
</evidence>
<dbReference type="InterPro" id="IPR016159">
    <property type="entry name" value="Cullin_repeat-like_dom_sf"/>
</dbReference>
<feature type="region of interest" description="Disordered" evidence="4">
    <location>
        <begin position="55"/>
        <end position="85"/>
    </location>
</feature>
<dbReference type="GO" id="GO:0015031">
    <property type="term" value="P:protein transport"/>
    <property type="evidence" value="ECO:0007669"/>
    <property type="project" value="UniProtKB-KW"/>
</dbReference>
<dbReference type="SUPFAM" id="SSF74788">
    <property type="entry name" value="Cullin repeat-like"/>
    <property type="match status" value="1"/>
</dbReference>
<evidence type="ECO:0000313" key="7">
    <source>
        <dbReference type="EnsemblPlants" id="PNT60590"/>
    </source>
</evidence>
<protein>
    <recommendedName>
        <fullName evidence="3">Exocyst subunit Exo70 family protein</fullName>
    </recommendedName>
</protein>
<keyword evidence="2 3" id="KW-0813">Transport</keyword>
<evidence type="ECO:0000313" key="6">
    <source>
        <dbReference type="EMBL" id="PNT60590.1"/>
    </source>
</evidence>
<dbReference type="RefSeq" id="XP_010239659.1">
    <property type="nucleotide sequence ID" value="XM_010241357.3"/>
</dbReference>
<evidence type="ECO:0000313" key="8">
    <source>
        <dbReference type="Proteomes" id="UP000008810"/>
    </source>
</evidence>
<evidence type="ECO:0000256" key="2">
    <source>
        <dbReference type="ARBA" id="ARBA00022448"/>
    </source>
</evidence>
<reference evidence="7" key="3">
    <citation type="submission" date="2018-08" db="UniProtKB">
        <authorList>
            <consortium name="EnsemblPlants"/>
        </authorList>
    </citation>
    <scope>IDENTIFICATION</scope>
    <source>
        <strain evidence="7">cv. Bd21</strain>
    </source>
</reference>